<dbReference type="InterPro" id="IPR000620">
    <property type="entry name" value="EamA_dom"/>
</dbReference>
<keyword evidence="3" id="KW-0472">Membrane</keyword>
<evidence type="ECO:0000256" key="3">
    <source>
        <dbReference type="SAM" id="Phobius"/>
    </source>
</evidence>
<dbReference type="AlphaFoldDB" id="A0A9Q8ZUX9"/>
<comment type="subcellular location">
    <subcellularLocation>
        <location evidence="1">Endomembrane system</location>
        <topology evidence="1">Multi-pass membrane protein</topology>
    </subcellularLocation>
</comment>
<evidence type="ECO:0000256" key="1">
    <source>
        <dbReference type="ARBA" id="ARBA00004127"/>
    </source>
</evidence>
<dbReference type="Pfam" id="PF00892">
    <property type="entry name" value="EamA"/>
    <property type="match status" value="2"/>
</dbReference>
<keyword evidence="6" id="KW-1185">Reference proteome</keyword>
<protein>
    <submittedName>
        <fullName evidence="5">DMT family transporter</fullName>
    </submittedName>
</protein>
<dbReference type="Proteomes" id="UP001055911">
    <property type="component" value="Chromosome"/>
</dbReference>
<feature type="transmembrane region" description="Helical" evidence="3">
    <location>
        <begin position="193"/>
        <end position="213"/>
    </location>
</feature>
<comment type="similarity">
    <text evidence="2">Belongs to the EamA transporter family.</text>
</comment>
<accession>A0A9Q8ZUX9</accession>
<dbReference type="EMBL" id="CP097119">
    <property type="protein sequence ID" value="USS89865.1"/>
    <property type="molecule type" value="Genomic_DNA"/>
</dbReference>
<feature type="transmembrane region" description="Helical" evidence="3">
    <location>
        <begin position="159"/>
        <end position="181"/>
    </location>
</feature>
<dbReference type="InterPro" id="IPR037185">
    <property type="entry name" value="EmrE-like"/>
</dbReference>
<keyword evidence="3" id="KW-1133">Transmembrane helix</keyword>
<evidence type="ECO:0000313" key="6">
    <source>
        <dbReference type="Proteomes" id="UP001055911"/>
    </source>
</evidence>
<gene>
    <name evidence="5" type="ORF">M3M40_03590</name>
</gene>
<dbReference type="RefSeq" id="WP_252767411.1">
    <property type="nucleotide sequence ID" value="NZ_CP097119.1"/>
</dbReference>
<feature type="domain" description="EamA" evidence="4">
    <location>
        <begin position="9"/>
        <end position="151"/>
    </location>
</feature>
<dbReference type="GO" id="GO:0016020">
    <property type="term" value="C:membrane"/>
    <property type="evidence" value="ECO:0007669"/>
    <property type="project" value="InterPro"/>
</dbReference>
<dbReference type="PANTHER" id="PTHR22911">
    <property type="entry name" value="ACYL-MALONYL CONDENSING ENZYME-RELATED"/>
    <property type="match status" value="1"/>
</dbReference>
<proteinExistence type="inferred from homology"/>
<feature type="transmembrane region" description="Helical" evidence="3">
    <location>
        <begin position="280"/>
        <end position="299"/>
    </location>
</feature>
<feature type="transmembrane region" description="Helical" evidence="3">
    <location>
        <begin position="110"/>
        <end position="128"/>
    </location>
</feature>
<evidence type="ECO:0000256" key="2">
    <source>
        <dbReference type="ARBA" id="ARBA00007362"/>
    </source>
</evidence>
<evidence type="ECO:0000259" key="4">
    <source>
        <dbReference type="Pfam" id="PF00892"/>
    </source>
</evidence>
<evidence type="ECO:0000313" key="5">
    <source>
        <dbReference type="EMBL" id="USS89865.1"/>
    </source>
</evidence>
<organism evidence="5 6">
    <name type="scientific">Fructilactobacillus cliffordii</name>
    <dbReference type="NCBI Taxonomy" id="2940299"/>
    <lineage>
        <taxon>Bacteria</taxon>
        <taxon>Bacillati</taxon>
        <taxon>Bacillota</taxon>
        <taxon>Bacilli</taxon>
        <taxon>Lactobacillales</taxon>
        <taxon>Lactobacillaceae</taxon>
        <taxon>Fructilactobacillus</taxon>
    </lineage>
</organism>
<name>A0A9Q8ZUX9_9LACO</name>
<dbReference type="SUPFAM" id="SSF103481">
    <property type="entry name" value="Multidrug resistance efflux transporter EmrE"/>
    <property type="match status" value="2"/>
</dbReference>
<dbReference type="PANTHER" id="PTHR22911:SF79">
    <property type="entry name" value="MOBA-LIKE NTP TRANSFERASE DOMAIN-CONTAINING PROTEIN"/>
    <property type="match status" value="1"/>
</dbReference>
<feature type="transmembrane region" description="Helical" evidence="3">
    <location>
        <begin position="135"/>
        <end position="153"/>
    </location>
</feature>
<feature type="transmembrane region" description="Helical" evidence="3">
    <location>
        <begin position="39"/>
        <end position="64"/>
    </location>
</feature>
<feature type="domain" description="EamA" evidence="4">
    <location>
        <begin position="164"/>
        <end position="296"/>
    </location>
</feature>
<reference evidence="5" key="1">
    <citation type="submission" date="2022-05" db="EMBL/GenBank/DDBJ databases">
        <authorList>
            <person name="Oliphant S.A."/>
            <person name="Watson-Haigh N.S."/>
            <person name="Sumby K.M."/>
            <person name="Gardner J.M."/>
            <person name="Jiranek V."/>
        </authorList>
    </citation>
    <scope>NUCLEOTIDE SEQUENCE</scope>
    <source>
        <strain evidence="5">KI4_B1</strain>
    </source>
</reference>
<feature type="transmembrane region" description="Helical" evidence="3">
    <location>
        <begin position="225"/>
        <end position="246"/>
    </location>
</feature>
<feature type="transmembrane region" description="Helical" evidence="3">
    <location>
        <begin position="253"/>
        <end position="274"/>
    </location>
</feature>
<feature type="transmembrane region" description="Helical" evidence="3">
    <location>
        <begin position="76"/>
        <end position="98"/>
    </location>
</feature>
<keyword evidence="3" id="KW-0812">Transmembrane</keyword>
<sequence length="309" mass="33449">MKSMNRATKGLLFAIFASVSWGFSGTLQQFVSQNETIPAGWFLSARTTIASLILLVLSAIIYRGKIFGVFKSWRSIGWLVAYGLFGLAGNMGSFYVAIQQGGSNGASMATILQYLAPLFILLGALIFQRQRPSKVDLIVFILALLGVFLAVTKGNLNELSIPMISLVMGIISGITAAGYVVLPKEIGKDNPPFVVLGWGTLIASLAFNLHQPIWVGVPHLSMGGVLGILGIIFFGTLITFPAIIYATRYTSSAAISLVDAIQPVITFVISIFWFHATLNIVEMIGAVLIIVAIYILQYSERHQVDQLSQ</sequence>